<feature type="domain" description="UvrD-like helicase ATP-binding" evidence="5">
    <location>
        <begin position="1"/>
        <end position="149"/>
    </location>
</feature>
<keyword evidence="1" id="KW-0547">Nucleotide-binding</keyword>
<protein>
    <submittedName>
        <fullName evidence="6">Exodeoxyribonuclease V subunit beta</fullName>
        <ecNumber evidence="6">3.1.11.5</ecNumber>
    </submittedName>
</protein>
<keyword evidence="4" id="KW-0067">ATP-binding</keyword>
<dbReference type="InterPro" id="IPR027417">
    <property type="entry name" value="P-loop_NTPase"/>
</dbReference>
<dbReference type="InterPro" id="IPR014016">
    <property type="entry name" value="UvrD-like_ATP-bd"/>
</dbReference>
<dbReference type="GO" id="GO:0005524">
    <property type="term" value="F:ATP binding"/>
    <property type="evidence" value="ECO:0007669"/>
    <property type="project" value="UniProtKB-KW"/>
</dbReference>
<dbReference type="EC" id="3.1.11.5" evidence="6"/>
<evidence type="ECO:0000256" key="2">
    <source>
        <dbReference type="ARBA" id="ARBA00022801"/>
    </source>
</evidence>
<name>A0A378VZV9_NEIGO</name>
<evidence type="ECO:0000256" key="1">
    <source>
        <dbReference type="ARBA" id="ARBA00022741"/>
    </source>
</evidence>
<dbReference type="AlphaFoldDB" id="A0A378VZV9"/>
<proteinExistence type="predicted"/>
<keyword evidence="3" id="KW-0347">Helicase</keyword>
<gene>
    <name evidence="6" type="primary">recB_2</name>
    <name evidence="6" type="ORF">NCTC11421_02305</name>
</gene>
<evidence type="ECO:0000313" key="6">
    <source>
        <dbReference type="EMBL" id="SUA24308.1"/>
    </source>
</evidence>
<evidence type="ECO:0000256" key="4">
    <source>
        <dbReference type="ARBA" id="ARBA00022840"/>
    </source>
</evidence>
<reference evidence="6" key="1">
    <citation type="submission" date="2018-06" db="EMBL/GenBank/DDBJ databases">
        <authorList>
            <consortium name="Pathogen Informatics"/>
            <person name="Doyle S."/>
        </authorList>
    </citation>
    <scope>NUCLEOTIDE SEQUENCE [LARGE SCALE GENOMIC DNA]</scope>
    <source>
        <strain evidence="6">NCTC11421</strain>
    </source>
</reference>
<dbReference type="EMBL" id="UGRI01000001">
    <property type="protein sequence ID" value="SUA24308.1"/>
    <property type="molecule type" value="Genomic_DNA"/>
</dbReference>
<evidence type="ECO:0000259" key="5">
    <source>
        <dbReference type="Pfam" id="PF00580"/>
    </source>
</evidence>
<sequence>MVVTFTKAATAELKTRLRARLDDVLQVLESKEIAELGDDTLSDGIAAYCAEHHEGDTFLPALLEQALQKESRTRLIVRLKAAIGQFDNAAIYTIHGFCQRILRDYAFLCQAPFDVELTEEDGDRLLVPAQDFWRERVSGDPVLAALAFKRKAVPQTVLAQIRAYLSRPYLNFRRPQADLKQAQRDAETSWQTVCRLLPELEAGFWRIHPDLNGNSYRKNSFGNLFKELAQKSAAGQLPCLDKDTHERLLKLSSDKLEAGLKKAKRPMRQYLPNCRNWQTSGAI</sequence>
<keyword evidence="2 6" id="KW-0378">Hydrolase</keyword>
<accession>A0A378VZV9</accession>
<dbReference type="Pfam" id="PF00580">
    <property type="entry name" value="UvrD-helicase"/>
    <property type="match status" value="1"/>
</dbReference>
<evidence type="ECO:0000256" key="3">
    <source>
        <dbReference type="ARBA" id="ARBA00022806"/>
    </source>
</evidence>
<dbReference type="GO" id="GO:0004386">
    <property type="term" value="F:helicase activity"/>
    <property type="evidence" value="ECO:0007669"/>
    <property type="project" value="UniProtKB-KW"/>
</dbReference>
<organism evidence="6">
    <name type="scientific">Neisseria gonorrhoeae</name>
    <dbReference type="NCBI Taxonomy" id="485"/>
    <lineage>
        <taxon>Bacteria</taxon>
        <taxon>Pseudomonadati</taxon>
        <taxon>Pseudomonadota</taxon>
        <taxon>Betaproteobacteria</taxon>
        <taxon>Neisseriales</taxon>
        <taxon>Neisseriaceae</taxon>
        <taxon>Neisseria</taxon>
    </lineage>
</organism>
<dbReference type="Gene3D" id="3.40.50.300">
    <property type="entry name" value="P-loop containing nucleotide triphosphate hydrolases"/>
    <property type="match status" value="1"/>
</dbReference>
<dbReference type="SUPFAM" id="SSF52540">
    <property type="entry name" value="P-loop containing nucleoside triphosphate hydrolases"/>
    <property type="match status" value="1"/>
</dbReference>
<dbReference type="GO" id="GO:0008854">
    <property type="term" value="F:exodeoxyribonuclease V activity"/>
    <property type="evidence" value="ECO:0007669"/>
    <property type="project" value="UniProtKB-EC"/>
</dbReference>
<dbReference type="Gene3D" id="1.10.3170.10">
    <property type="entry name" value="Recbcd, chain B, domain 2"/>
    <property type="match status" value="1"/>
</dbReference>